<evidence type="ECO:0000256" key="2">
    <source>
        <dbReference type="SAM" id="Phobius"/>
    </source>
</evidence>
<dbReference type="AlphaFoldDB" id="A0A3L6RD69"/>
<feature type="transmembrane region" description="Helical" evidence="2">
    <location>
        <begin position="97"/>
        <end position="119"/>
    </location>
</feature>
<feature type="transmembrane region" description="Helical" evidence="2">
    <location>
        <begin position="65"/>
        <end position="85"/>
    </location>
</feature>
<accession>A0A3L6RD69</accession>
<dbReference type="Pfam" id="PF14364">
    <property type="entry name" value="DUF4408"/>
    <property type="match status" value="1"/>
</dbReference>
<feature type="region of interest" description="Disordered" evidence="1">
    <location>
        <begin position="216"/>
        <end position="236"/>
    </location>
</feature>
<proteinExistence type="predicted"/>
<feature type="transmembrane region" description="Helical" evidence="2">
    <location>
        <begin position="23"/>
        <end position="44"/>
    </location>
</feature>
<dbReference type="PANTHER" id="PTHR35762:SF8">
    <property type="entry name" value="EXPRESSED PROTEIN"/>
    <property type="match status" value="1"/>
</dbReference>
<dbReference type="PANTHER" id="PTHR35762">
    <property type="entry name" value="TRANSMEMBRANE PROTEIN"/>
    <property type="match status" value="1"/>
</dbReference>
<dbReference type="Proteomes" id="UP000275267">
    <property type="component" value="Unassembled WGS sequence"/>
</dbReference>
<dbReference type="STRING" id="4540.A0A3L6RD69"/>
<keyword evidence="2" id="KW-0472">Membrane</keyword>
<evidence type="ECO:0000256" key="1">
    <source>
        <dbReference type="SAM" id="MobiDB-lite"/>
    </source>
</evidence>
<keyword evidence="2" id="KW-0812">Transmembrane</keyword>
<gene>
    <name evidence="4" type="ORF">C2845_PM06G28380</name>
</gene>
<protein>
    <recommendedName>
        <fullName evidence="3">DUF4408 domain-containing protein</fullName>
    </recommendedName>
</protein>
<comment type="caution">
    <text evidence="4">The sequence shown here is derived from an EMBL/GenBank/DDBJ whole genome shotgun (WGS) entry which is preliminary data.</text>
</comment>
<organism evidence="4 5">
    <name type="scientific">Panicum miliaceum</name>
    <name type="common">Proso millet</name>
    <name type="synonym">Broomcorn millet</name>
    <dbReference type="NCBI Taxonomy" id="4540"/>
    <lineage>
        <taxon>Eukaryota</taxon>
        <taxon>Viridiplantae</taxon>
        <taxon>Streptophyta</taxon>
        <taxon>Embryophyta</taxon>
        <taxon>Tracheophyta</taxon>
        <taxon>Spermatophyta</taxon>
        <taxon>Magnoliopsida</taxon>
        <taxon>Liliopsida</taxon>
        <taxon>Poales</taxon>
        <taxon>Poaceae</taxon>
        <taxon>PACMAD clade</taxon>
        <taxon>Panicoideae</taxon>
        <taxon>Panicodae</taxon>
        <taxon>Paniceae</taxon>
        <taxon>Panicinae</taxon>
        <taxon>Panicum</taxon>
        <taxon>Panicum sect. Panicum</taxon>
    </lineage>
</organism>
<evidence type="ECO:0000313" key="5">
    <source>
        <dbReference type="Proteomes" id="UP000275267"/>
    </source>
</evidence>
<feature type="domain" description="DUF4408" evidence="3">
    <location>
        <begin position="80"/>
        <end position="124"/>
    </location>
</feature>
<keyword evidence="5" id="KW-1185">Reference proteome</keyword>
<dbReference type="OrthoDB" id="781735at2759"/>
<dbReference type="InterPro" id="IPR025520">
    <property type="entry name" value="DUF4408"/>
</dbReference>
<dbReference type="EMBL" id="PQIB02000009">
    <property type="protein sequence ID" value="RLN00426.1"/>
    <property type="molecule type" value="Genomic_DNA"/>
</dbReference>
<evidence type="ECO:0000313" key="4">
    <source>
        <dbReference type="EMBL" id="RLN00426.1"/>
    </source>
</evidence>
<reference evidence="5" key="1">
    <citation type="journal article" date="2019" name="Nat. Commun.">
        <title>The genome of broomcorn millet.</title>
        <authorList>
            <person name="Zou C."/>
            <person name="Miki D."/>
            <person name="Li D."/>
            <person name="Tang Q."/>
            <person name="Xiao L."/>
            <person name="Rajput S."/>
            <person name="Deng P."/>
            <person name="Jia W."/>
            <person name="Huang R."/>
            <person name="Zhang M."/>
            <person name="Sun Y."/>
            <person name="Hu J."/>
            <person name="Fu X."/>
            <person name="Schnable P.S."/>
            <person name="Li F."/>
            <person name="Zhang H."/>
            <person name="Feng B."/>
            <person name="Zhu X."/>
            <person name="Liu R."/>
            <person name="Schnable J.C."/>
            <person name="Zhu J.-K."/>
            <person name="Zhang H."/>
        </authorList>
    </citation>
    <scope>NUCLEOTIDE SEQUENCE [LARGE SCALE GENOMIC DNA]</scope>
</reference>
<keyword evidence="2" id="KW-1133">Transmembrane helix</keyword>
<sequence>MVLVRSIIYAVADMVPHRENGTVVAALFGSLPTSAVVHAFAIAQAAALHVHSRIQAMDFHSRMKAILVALTFLSMVSLSPNMYTYLRAFFMESLPPVVSAVVTPKCLFVFSNIIVVFLISESKLSRANIAARNESVLNGCHKQEEVLVTEALLPAIPEDTKQGLQSSMVMEVGEEQDAAAVNEALKMDQQCEDEVIHAGVYRVDELQAEVEEEVSAGVGQDCSAEEELEERGLPPADELNRRVEDFIARFNMERQLEEAQMLALLVSSGNAQQDGYRKKFP</sequence>
<evidence type="ECO:0000259" key="3">
    <source>
        <dbReference type="Pfam" id="PF14364"/>
    </source>
</evidence>
<name>A0A3L6RD69_PANMI</name>